<evidence type="ECO:0000313" key="7">
    <source>
        <dbReference type="EMBL" id="MCB6518690.1"/>
    </source>
</evidence>
<dbReference type="EMBL" id="WKLT01000012">
    <property type="protein sequence ID" value="MRY58927.1"/>
    <property type="molecule type" value="Genomic_DNA"/>
</dbReference>
<dbReference type="Proteomes" id="UP000284660">
    <property type="component" value="Unassembled WGS sequence"/>
</dbReference>
<dbReference type="GO" id="GO:0015226">
    <property type="term" value="F:carnitine transmembrane transporter activity"/>
    <property type="evidence" value="ECO:0007669"/>
    <property type="project" value="TreeGrafter"/>
</dbReference>
<reference evidence="8" key="8">
    <citation type="submission" date="2023-01" db="EMBL/GenBank/DDBJ databases">
        <title>Human gut microbiome strain richness.</title>
        <authorList>
            <person name="Chen-Liaw A."/>
        </authorList>
    </citation>
    <scope>NUCLEOTIDE SEQUENCE</scope>
    <source>
        <strain evidence="8">RTP21484st1_E5_RTP21484_190118</strain>
    </source>
</reference>
<dbReference type="Proteomes" id="UP001198806">
    <property type="component" value="Unassembled WGS sequence"/>
</dbReference>
<dbReference type="Pfam" id="PF04069">
    <property type="entry name" value="OpuAC"/>
    <property type="match status" value="1"/>
</dbReference>
<reference evidence="19 20" key="5">
    <citation type="journal article" date="2019" name="Nat. Med.">
        <title>A library of human gut bacterial isolates paired with longitudinal multiomics data enables mechanistic microbiome research.</title>
        <authorList>
            <person name="Poyet M."/>
            <person name="Groussin M."/>
            <person name="Gibbons S.M."/>
            <person name="Avila-Pacheco J."/>
            <person name="Jiang X."/>
            <person name="Kearney S.M."/>
            <person name="Perrotta A.R."/>
            <person name="Berdy B."/>
            <person name="Zhao S."/>
            <person name="Lieberman T.D."/>
            <person name="Swanson P.K."/>
            <person name="Smith M."/>
            <person name="Roesemann S."/>
            <person name="Alexander J.E."/>
            <person name="Rich S.A."/>
            <person name="Livny J."/>
            <person name="Vlamakis H."/>
            <person name="Clish C."/>
            <person name="Bullock K."/>
            <person name="Deik A."/>
            <person name="Scott J."/>
            <person name="Pierce K.A."/>
            <person name="Xavier R.J."/>
            <person name="Alm E.J."/>
        </authorList>
    </citation>
    <scope>NUCLEOTIDE SEQUENCE [LARGE SCALE GENOMIC DNA]</scope>
    <source>
        <strain evidence="11 19">BIOML-A20</strain>
        <strain evidence="9 21">BIOML-A41</strain>
        <strain evidence="10 20">BIOML-A9</strain>
    </source>
</reference>
<dbReference type="PROSITE" id="PS51257">
    <property type="entry name" value="PROKAR_LIPOPROTEIN"/>
    <property type="match status" value="1"/>
</dbReference>
<dbReference type="Proteomes" id="UP000095591">
    <property type="component" value="Unassembled WGS sequence"/>
</dbReference>
<evidence type="ECO:0000313" key="13">
    <source>
        <dbReference type="EMBL" id="QJE28618.1"/>
    </source>
</evidence>
<reference evidence="15" key="9">
    <citation type="submission" date="2023-03" db="EMBL/GenBank/DDBJ databases">
        <title>Parabacteroides distasonis, a bacteria resistant against UC.</title>
        <authorList>
            <person name="Dai W."/>
        </authorList>
    </citation>
    <scope>NUCLEOTIDE SEQUENCE</scope>
    <source>
        <strain evidence="15">F1-28</strain>
    </source>
</reference>
<evidence type="ECO:0000259" key="5">
    <source>
        <dbReference type="Pfam" id="PF04069"/>
    </source>
</evidence>
<dbReference type="Proteomes" id="UP000461276">
    <property type="component" value="Unassembled WGS sequence"/>
</dbReference>
<dbReference type="SUPFAM" id="SSF53850">
    <property type="entry name" value="Periplasmic binding protein-like II"/>
    <property type="match status" value="1"/>
</dbReference>
<dbReference type="Gene3D" id="3.40.190.10">
    <property type="entry name" value="Periplasmic binding protein-like II"/>
    <property type="match status" value="1"/>
</dbReference>
<accession>A0A173W210</accession>
<reference evidence="14 18" key="4">
    <citation type="submission" date="2018-08" db="EMBL/GenBank/DDBJ databases">
        <title>A genome reference for cultivated species of the human gut microbiota.</title>
        <authorList>
            <person name="Zou Y."/>
            <person name="Xue W."/>
            <person name="Luo G."/>
        </authorList>
    </citation>
    <scope>NUCLEOTIDE SEQUENCE [LARGE SCALE GENOMIC DNA]</scope>
    <source>
        <strain evidence="14 18">AM30-4</strain>
    </source>
</reference>
<dbReference type="PANTHER" id="PTHR47737:SF1">
    <property type="entry name" value="GLYCINE BETAINE_PROLINE BETAINE TRANSPORT SYSTEM PERMEASE PROTEIN PROW"/>
    <property type="match status" value="1"/>
</dbReference>
<dbReference type="InterPro" id="IPR007210">
    <property type="entry name" value="ABC_Gly_betaine_transp_sub-bd"/>
</dbReference>
<evidence type="ECO:0000313" key="15">
    <source>
        <dbReference type="EMBL" id="WET64484.1"/>
    </source>
</evidence>
<dbReference type="Proteomes" id="UP001221009">
    <property type="component" value="Chromosome"/>
</dbReference>
<dbReference type="PANTHER" id="PTHR47737">
    <property type="entry name" value="GLYCINE BETAINE/PROLINE BETAINE TRANSPORT SYSTEM PERMEASE PROTEIN PROW"/>
    <property type="match status" value="1"/>
</dbReference>
<evidence type="ECO:0000313" key="21">
    <source>
        <dbReference type="Proteomes" id="UP000463337"/>
    </source>
</evidence>
<evidence type="ECO:0000313" key="19">
    <source>
        <dbReference type="Proteomes" id="UP000441609"/>
    </source>
</evidence>
<evidence type="ECO:0000256" key="3">
    <source>
        <dbReference type="ARBA" id="ARBA00022475"/>
    </source>
</evidence>
<dbReference type="GO" id="GO:0043190">
    <property type="term" value="C:ATP-binding cassette (ABC) transporter complex"/>
    <property type="evidence" value="ECO:0007669"/>
    <property type="project" value="InterPro"/>
</dbReference>
<reference evidence="7" key="7">
    <citation type="submission" date="2021-10" db="EMBL/GenBank/DDBJ databases">
        <title>Collection of gut derived symbiotic bacterial strains cultured from healthy donors.</title>
        <authorList>
            <person name="Lin H."/>
            <person name="Littmann E."/>
            <person name="Kohout C."/>
            <person name="Pamer E.G."/>
        </authorList>
    </citation>
    <scope>NUCLEOTIDE SEQUENCE</scope>
    <source>
        <strain evidence="7">DFI.2.94</strain>
    </source>
</reference>
<dbReference type="EMBL" id="CYXP01000012">
    <property type="protein sequence ID" value="CUN32395.1"/>
    <property type="molecule type" value="Genomic_DNA"/>
</dbReference>
<evidence type="ECO:0000313" key="22">
    <source>
        <dbReference type="Proteomes" id="UP000501982"/>
    </source>
</evidence>
<sequence length="297" mass="33632">MRRFTIIIGCCMLLVTLQFIFSCVDSKDRKKISIAYANWAEGIAMTNLAKVILEDQGYRVTLKNADIAPIFTSVASGKADVFMDAWLPVTHADYMEQYGDRLETLGTVYEHAKLGLVVPEYVTIRSIEDLNAHKDQFKGEIIGIDAGAGLMNSADKAVQDYSLDFDLKSSSGATMVAFLKKSIDANEWIVVTGWTPHWMFSRYPLKFLEDPKEEFGDSEHIEVIATKGFSEKDPYAASFFKNFKLTDEQLSELMYYMEDGTRTESRSARAWLEKHPEIIKLFLPSQENQLNGSHETN</sequence>
<evidence type="ECO:0000313" key="16">
    <source>
        <dbReference type="Proteomes" id="UP000095591"/>
    </source>
</evidence>
<evidence type="ECO:0000256" key="2">
    <source>
        <dbReference type="ARBA" id="ARBA00022448"/>
    </source>
</evidence>
<organism evidence="6 16">
    <name type="scientific">Parabacteroides distasonis</name>
    <dbReference type="NCBI Taxonomy" id="823"/>
    <lineage>
        <taxon>Bacteria</taxon>
        <taxon>Pseudomonadati</taxon>
        <taxon>Bacteroidota</taxon>
        <taxon>Bacteroidia</taxon>
        <taxon>Bacteroidales</taxon>
        <taxon>Tannerellaceae</taxon>
        <taxon>Parabacteroides</taxon>
    </lineage>
</organism>
<evidence type="ECO:0000256" key="1">
    <source>
        <dbReference type="ARBA" id="ARBA00004236"/>
    </source>
</evidence>
<evidence type="ECO:0000313" key="6">
    <source>
        <dbReference type="EMBL" id="CUN32395.1"/>
    </source>
</evidence>
<dbReference type="GO" id="GO:0005275">
    <property type="term" value="F:amine transmembrane transporter activity"/>
    <property type="evidence" value="ECO:0007669"/>
    <property type="project" value="TreeGrafter"/>
</dbReference>
<evidence type="ECO:0000313" key="11">
    <source>
        <dbReference type="EMBL" id="MSB75184.1"/>
    </source>
</evidence>
<dbReference type="Proteomes" id="UP000195950">
    <property type="component" value="Unassembled WGS sequence"/>
</dbReference>
<keyword evidence="3" id="KW-1003">Cell membrane</keyword>
<dbReference type="EMBL" id="QSJN01000016">
    <property type="protein sequence ID" value="RHD71565.1"/>
    <property type="molecule type" value="Genomic_DNA"/>
</dbReference>
<evidence type="ECO:0000256" key="4">
    <source>
        <dbReference type="ARBA" id="ARBA00023136"/>
    </source>
</evidence>
<evidence type="ECO:0000313" key="9">
    <source>
        <dbReference type="EMBL" id="MRY58927.1"/>
    </source>
</evidence>
<dbReference type="EMBL" id="JAJCNI010000014">
    <property type="protein sequence ID" value="MCB6518690.1"/>
    <property type="molecule type" value="Genomic_DNA"/>
</dbReference>
<gene>
    <name evidence="6" type="primary">opuAC</name>
    <name evidence="12" type="ORF">B5F32_15095</name>
    <name evidence="14" type="ORF">DW782_19030</name>
    <name evidence="6" type="ORF">ERS852429_04012</name>
    <name evidence="9" type="ORF">GKD59_13640</name>
    <name evidence="10" type="ORF">GKD67_18625</name>
    <name evidence="11" type="ORF">GKD70_18135</name>
    <name evidence="13" type="ORF">HHO38_09850</name>
    <name evidence="7" type="ORF">LI194_12885</name>
    <name evidence="15" type="ORF">P2T59_00460</name>
    <name evidence="8" type="ORF">PN599_13885</name>
</gene>
<evidence type="ECO:0000313" key="10">
    <source>
        <dbReference type="EMBL" id="MRY95209.1"/>
    </source>
</evidence>
<evidence type="ECO:0000313" key="18">
    <source>
        <dbReference type="Proteomes" id="UP000284660"/>
    </source>
</evidence>
<dbReference type="Proteomes" id="UP001210126">
    <property type="component" value="Unassembled WGS sequence"/>
</dbReference>
<dbReference type="EMBL" id="JAQMPJ010000013">
    <property type="protein sequence ID" value="MDB9006088.1"/>
    <property type="molecule type" value="Genomic_DNA"/>
</dbReference>
<evidence type="ECO:0000313" key="17">
    <source>
        <dbReference type="Proteomes" id="UP000195950"/>
    </source>
</evidence>
<evidence type="ECO:0000313" key="14">
    <source>
        <dbReference type="EMBL" id="RHD71565.1"/>
    </source>
</evidence>
<dbReference type="Gene3D" id="3.40.190.100">
    <property type="entry name" value="Glycine betaine-binding periplasmic protein, domain 2"/>
    <property type="match status" value="1"/>
</dbReference>
<protein>
    <submittedName>
        <fullName evidence="7">Glycine betaine ABC transporter substrate-binding protein</fullName>
    </submittedName>
    <submittedName>
        <fullName evidence="6">Glycine betaine-binding protein</fullName>
    </submittedName>
    <submittedName>
        <fullName evidence="9 14">Glycine/betaine ABC transporter</fullName>
    </submittedName>
</protein>
<dbReference type="Proteomes" id="UP000501982">
    <property type="component" value="Chromosome"/>
</dbReference>
<dbReference type="EMBL" id="CP120353">
    <property type="protein sequence ID" value="WET64484.1"/>
    <property type="molecule type" value="Genomic_DNA"/>
</dbReference>
<dbReference type="GeneID" id="93524238"/>
<dbReference type="EMBL" id="CP051672">
    <property type="protein sequence ID" value="QJE28618.1"/>
    <property type="molecule type" value="Genomic_DNA"/>
</dbReference>
<dbReference type="Proteomes" id="UP000441609">
    <property type="component" value="Unassembled WGS sequence"/>
</dbReference>
<dbReference type="CDD" id="cd13639">
    <property type="entry name" value="PBP2_OpuAC_like"/>
    <property type="match status" value="1"/>
</dbReference>
<dbReference type="Proteomes" id="UP000463337">
    <property type="component" value="Unassembled WGS sequence"/>
</dbReference>
<name>A0A173W210_PARDI</name>
<dbReference type="GO" id="GO:0031460">
    <property type="term" value="P:glycine betaine transport"/>
    <property type="evidence" value="ECO:0007669"/>
    <property type="project" value="TreeGrafter"/>
</dbReference>
<proteinExistence type="predicted"/>
<evidence type="ECO:0000313" key="12">
    <source>
        <dbReference type="EMBL" id="OUP16511.1"/>
    </source>
</evidence>
<comment type="subcellular location">
    <subcellularLocation>
        <location evidence="1">Cell membrane</location>
    </subcellularLocation>
</comment>
<reference evidence="12" key="3">
    <citation type="journal article" date="2018" name="BMC Genomics">
        <title>Whole genome sequencing and function prediction of 133 gut anaerobes isolated from chicken caecum in pure cultures.</title>
        <authorList>
            <person name="Medvecky M."/>
            <person name="Cejkova D."/>
            <person name="Polansky O."/>
            <person name="Karasova D."/>
            <person name="Kubasova T."/>
            <person name="Cizek A."/>
            <person name="Rychlik I."/>
        </authorList>
    </citation>
    <scope>NUCLEOTIDE SEQUENCE</scope>
    <source>
        <strain evidence="12">An199</strain>
    </source>
</reference>
<keyword evidence="2" id="KW-0813">Transport</keyword>
<feature type="domain" description="ABC-type glycine betaine transport system substrate-binding" evidence="5">
    <location>
        <begin position="30"/>
        <end position="274"/>
    </location>
</feature>
<dbReference type="OrthoDB" id="9787902at2"/>
<reference evidence="13 22" key="6">
    <citation type="submission" date="2020-04" db="EMBL/GenBank/DDBJ databases">
        <title>Complete Genomes and Methylome analysis of CBBP consortium that reverse antibiotic-induced susceptibility to vancomycin-resistant Enterococcus faecium infection.</title>
        <authorList>
            <person name="Fomenkov A."/>
            <person name="Zhang Z."/>
            <person name="Pamer E."/>
            <person name="Roberts R.J."/>
        </authorList>
    </citation>
    <scope>NUCLEOTIDE SEQUENCE [LARGE SCALE GENOMIC DNA]</scope>
    <source>
        <strain evidence="22">CBBP</strain>
        <strain evidence="13">CBBP-1</strain>
    </source>
</reference>
<dbReference type="AlphaFoldDB" id="A0A173W210"/>
<reference evidence="17" key="2">
    <citation type="submission" date="2017-04" db="EMBL/GenBank/DDBJ databases">
        <title>Function of individual gut microbiota members based on whole genome sequencing of pure cultures obtained from chicken caecum.</title>
        <authorList>
            <person name="Medvecky M."/>
            <person name="Cejkova D."/>
            <person name="Polansky O."/>
            <person name="Karasova D."/>
            <person name="Kubasova T."/>
            <person name="Cizek A."/>
            <person name="Rychlik I."/>
        </authorList>
    </citation>
    <scope>NUCLEOTIDE SEQUENCE [LARGE SCALE GENOMIC DNA]</scope>
    <source>
        <strain evidence="17">An199</strain>
    </source>
</reference>
<dbReference type="RefSeq" id="WP_005855279.1">
    <property type="nucleotide sequence ID" value="NZ_AP019729.1"/>
</dbReference>
<evidence type="ECO:0000313" key="8">
    <source>
        <dbReference type="EMBL" id="MDB9006088.1"/>
    </source>
</evidence>
<reference evidence="6 16" key="1">
    <citation type="submission" date="2015-09" db="EMBL/GenBank/DDBJ databases">
        <authorList>
            <consortium name="Pathogen Informatics"/>
        </authorList>
    </citation>
    <scope>NUCLEOTIDE SEQUENCE [LARGE SCALE GENOMIC DNA]</scope>
    <source>
        <strain evidence="6 16">2789STDY5608872</strain>
    </source>
</reference>
<dbReference type="EMBL" id="WKMO01000019">
    <property type="protein sequence ID" value="MSB75184.1"/>
    <property type="molecule type" value="Genomic_DNA"/>
</dbReference>
<dbReference type="EMBL" id="NFJX01000015">
    <property type="protein sequence ID" value="OUP16511.1"/>
    <property type="molecule type" value="Genomic_DNA"/>
</dbReference>
<dbReference type="GO" id="GO:0015871">
    <property type="term" value="P:choline transport"/>
    <property type="evidence" value="ECO:0007669"/>
    <property type="project" value="TreeGrafter"/>
</dbReference>
<dbReference type="EMBL" id="WKMY01000017">
    <property type="protein sequence ID" value="MRY95209.1"/>
    <property type="molecule type" value="Genomic_DNA"/>
</dbReference>
<evidence type="ECO:0000313" key="20">
    <source>
        <dbReference type="Proteomes" id="UP000461276"/>
    </source>
</evidence>
<keyword evidence="4" id="KW-0472">Membrane</keyword>